<organism evidence="2">
    <name type="scientific">Cacopsylla melanoneura</name>
    <dbReference type="NCBI Taxonomy" id="428564"/>
    <lineage>
        <taxon>Eukaryota</taxon>
        <taxon>Metazoa</taxon>
        <taxon>Ecdysozoa</taxon>
        <taxon>Arthropoda</taxon>
        <taxon>Hexapoda</taxon>
        <taxon>Insecta</taxon>
        <taxon>Pterygota</taxon>
        <taxon>Neoptera</taxon>
        <taxon>Paraneoptera</taxon>
        <taxon>Hemiptera</taxon>
        <taxon>Sternorrhyncha</taxon>
        <taxon>Psylloidea</taxon>
        <taxon>Psyllidae</taxon>
        <taxon>Psyllinae</taxon>
        <taxon>Cacopsylla</taxon>
    </lineage>
</organism>
<sequence>MSHIRALAMGIFVPAAPRSTVQILRGRRIGGSHLHVSHSEVYTVTTGHNVSSLLWFHRYPLLHLSSVHMDSFYLEHDPRSSPRNGRYPRAQTTSPANSLQEFYTGRLV</sequence>
<evidence type="ECO:0000313" key="2">
    <source>
        <dbReference type="EMBL" id="CAG6631899.1"/>
    </source>
</evidence>
<proteinExistence type="predicted"/>
<protein>
    <submittedName>
        <fullName evidence="2">Uncharacterized protein</fullName>
    </submittedName>
</protein>
<name>A0A8D8QHB0_9HEMI</name>
<feature type="region of interest" description="Disordered" evidence="1">
    <location>
        <begin position="77"/>
        <end position="97"/>
    </location>
</feature>
<reference evidence="2" key="1">
    <citation type="submission" date="2021-05" db="EMBL/GenBank/DDBJ databases">
        <authorList>
            <person name="Alioto T."/>
            <person name="Alioto T."/>
            <person name="Gomez Garrido J."/>
        </authorList>
    </citation>
    <scope>NUCLEOTIDE SEQUENCE</scope>
</reference>
<accession>A0A8D8QHB0</accession>
<dbReference type="AlphaFoldDB" id="A0A8D8QHB0"/>
<dbReference type="EMBL" id="HBUF01078146">
    <property type="protein sequence ID" value="CAG6631903.1"/>
    <property type="molecule type" value="Transcribed_RNA"/>
</dbReference>
<evidence type="ECO:0000256" key="1">
    <source>
        <dbReference type="SAM" id="MobiDB-lite"/>
    </source>
</evidence>
<dbReference type="EMBL" id="HBUF01078145">
    <property type="protein sequence ID" value="CAG6631899.1"/>
    <property type="molecule type" value="Transcribed_RNA"/>
</dbReference>